<dbReference type="KEGG" id="sbae:DSM104329_04420"/>
<evidence type="ECO:0000313" key="3">
    <source>
        <dbReference type="EMBL" id="UGS37998.1"/>
    </source>
</evidence>
<dbReference type="AlphaFoldDB" id="A0A9E6Y1F8"/>
<organism evidence="3 4">
    <name type="scientific">Capillimicrobium parvum</name>
    <dbReference type="NCBI Taxonomy" id="2884022"/>
    <lineage>
        <taxon>Bacteria</taxon>
        <taxon>Bacillati</taxon>
        <taxon>Actinomycetota</taxon>
        <taxon>Thermoleophilia</taxon>
        <taxon>Solirubrobacterales</taxon>
        <taxon>Capillimicrobiaceae</taxon>
        <taxon>Capillimicrobium</taxon>
    </lineage>
</organism>
<evidence type="ECO:0000313" key="4">
    <source>
        <dbReference type="Proteomes" id="UP001162834"/>
    </source>
</evidence>
<feature type="region of interest" description="Disordered" evidence="1">
    <location>
        <begin position="450"/>
        <end position="545"/>
    </location>
</feature>
<reference evidence="3" key="1">
    <citation type="journal article" date="2022" name="Int. J. Syst. Evol. Microbiol.">
        <title>Pseudomonas aegrilactucae sp. nov. and Pseudomonas morbosilactucae sp. nov., pathogens causing bacterial rot of lettuce in Japan.</title>
        <authorList>
            <person name="Sawada H."/>
            <person name="Fujikawa T."/>
            <person name="Satou M."/>
        </authorList>
    </citation>
    <scope>NUCLEOTIDE SEQUENCE</scope>
    <source>
        <strain evidence="3">0166_1</strain>
    </source>
</reference>
<evidence type="ECO:0000259" key="2">
    <source>
        <dbReference type="Pfam" id="PF02470"/>
    </source>
</evidence>
<dbReference type="EMBL" id="CP087164">
    <property type="protein sequence ID" value="UGS37998.1"/>
    <property type="molecule type" value="Genomic_DNA"/>
</dbReference>
<feature type="region of interest" description="Disordered" evidence="1">
    <location>
        <begin position="109"/>
        <end position="130"/>
    </location>
</feature>
<dbReference type="Pfam" id="PF02470">
    <property type="entry name" value="MlaD"/>
    <property type="match status" value="1"/>
</dbReference>
<dbReference type="PANTHER" id="PTHR33371:SF4">
    <property type="entry name" value="INTERMEMBRANE PHOSPHOLIPID TRANSPORT SYSTEM BINDING PROTEIN MLAD"/>
    <property type="match status" value="1"/>
</dbReference>
<dbReference type="Proteomes" id="UP001162834">
    <property type="component" value="Chromosome"/>
</dbReference>
<feature type="domain" description="Mce/MlaD" evidence="2">
    <location>
        <begin position="32"/>
        <end position="109"/>
    </location>
</feature>
<sequence length="559" mass="58861">MRRVAGIALVIAAAVVVVVVAVVLTRGGEDDTYRVRAIFDSAFSVIPGEDVKVAGVKVGKIESLEVTPEKKAAVVLRIDKPGFGDFRKDASCIIRPQSLIGEKFVECTPTQPREDGQNPPPPLQRIEKGDGKGQYLLPVSNTMRNVDLDLINNIYRLPERQRLTIILNELGTGLAGRGADLNEVIRRANPALQETDKVLAILRRQNQVLADLARDSDTVLAPLATRRTQVADFIEKARNVSQATAERRGALEDNFRRLPRFLEELRPTLVRLGGLSDEMTPVLQDLGAQAPNINRLIEQLGPLSSAARPAVRSLGDAAVVGTKAMREIRPITQDINDLAASSAPLARDLDELLVSLRDTGGIERAMDYLFFQMTSINGFDASGHYLRAGLIINACATYAIEPTIGCLATFNSGGGEARAVAASNGGSGRSLYLKRQDALLHGMPIDEVLRRYPEPGGRDRAAGRGSGSGDAAVAQPVSGGGASGSPIRMPDAVLPSSGGEPQPDPAPSSGAPAPGAAPAATPTAAPQPSPSSSDPAQAQAPASASATTRLLDYLLGGGG</sequence>
<accession>A0A9E6Y1F8</accession>
<dbReference type="InterPro" id="IPR003399">
    <property type="entry name" value="Mce/MlaD"/>
</dbReference>
<protein>
    <recommendedName>
        <fullName evidence="2">Mce/MlaD domain-containing protein</fullName>
    </recommendedName>
</protein>
<name>A0A9E6Y1F8_9ACTN</name>
<proteinExistence type="predicted"/>
<evidence type="ECO:0000256" key="1">
    <source>
        <dbReference type="SAM" id="MobiDB-lite"/>
    </source>
</evidence>
<dbReference type="InterPro" id="IPR052336">
    <property type="entry name" value="MlaD_Phospholipid_Transporter"/>
</dbReference>
<gene>
    <name evidence="3" type="ORF">DSM104329_04420</name>
</gene>
<dbReference type="RefSeq" id="WP_259312035.1">
    <property type="nucleotide sequence ID" value="NZ_CP087164.1"/>
</dbReference>
<dbReference type="PANTHER" id="PTHR33371">
    <property type="entry name" value="INTERMEMBRANE PHOSPHOLIPID TRANSPORT SYSTEM BINDING PROTEIN MLAD-RELATED"/>
    <property type="match status" value="1"/>
</dbReference>
<feature type="compositionally biased region" description="Low complexity" evidence="1">
    <location>
        <begin position="507"/>
        <end position="545"/>
    </location>
</feature>
<feature type="compositionally biased region" description="Basic and acidic residues" evidence="1">
    <location>
        <begin position="450"/>
        <end position="462"/>
    </location>
</feature>
<keyword evidence="4" id="KW-1185">Reference proteome</keyword>